<feature type="region of interest" description="Disordered" evidence="1">
    <location>
        <begin position="21"/>
        <end position="56"/>
    </location>
</feature>
<dbReference type="InterPro" id="IPR052513">
    <property type="entry name" value="Thioester_dehydratase-like"/>
</dbReference>
<evidence type="ECO:0000259" key="2">
    <source>
        <dbReference type="Pfam" id="PF01796"/>
    </source>
</evidence>
<dbReference type="PANTHER" id="PTHR34075:SF5">
    <property type="entry name" value="BLR3430 PROTEIN"/>
    <property type="match status" value="1"/>
</dbReference>
<accession>A0A1G8TFX3</accession>
<dbReference type="SUPFAM" id="SSF50249">
    <property type="entry name" value="Nucleic acid-binding proteins"/>
    <property type="match status" value="1"/>
</dbReference>
<dbReference type="Pfam" id="PF01796">
    <property type="entry name" value="OB_ChsH2_C"/>
    <property type="match status" value="1"/>
</dbReference>
<feature type="domain" description="ChsH2 C-terminal OB-fold" evidence="2">
    <location>
        <begin position="51"/>
        <end position="108"/>
    </location>
</feature>
<dbReference type="OrthoDB" id="9573at2157"/>
<dbReference type="Proteomes" id="UP000198856">
    <property type="component" value="Unassembled WGS sequence"/>
</dbReference>
<evidence type="ECO:0000313" key="3">
    <source>
        <dbReference type="EMBL" id="SDJ40411.1"/>
    </source>
</evidence>
<dbReference type="RefSeq" id="WP_092699573.1">
    <property type="nucleotide sequence ID" value="NZ_FNFC01000003.1"/>
</dbReference>
<keyword evidence="4" id="KW-1185">Reference proteome</keyword>
<name>A0A1G8TFX3_9EURY</name>
<proteinExistence type="predicted"/>
<dbReference type="InterPro" id="IPR002878">
    <property type="entry name" value="ChsH2_C"/>
</dbReference>
<organism evidence="3 4">
    <name type="scientific">Halovenus aranensis</name>
    <dbReference type="NCBI Taxonomy" id="890420"/>
    <lineage>
        <taxon>Archaea</taxon>
        <taxon>Methanobacteriati</taxon>
        <taxon>Methanobacteriota</taxon>
        <taxon>Stenosarchaea group</taxon>
        <taxon>Halobacteria</taxon>
        <taxon>Halobacteriales</taxon>
        <taxon>Haloarculaceae</taxon>
        <taxon>Halovenus</taxon>
    </lineage>
</organism>
<dbReference type="InterPro" id="IPR012340">
    <property type="entry name" value="NA-bd_OB-fold"/>
</dbReference>
<dbReference type="EMBL" id="FNFC01000003">
    <property type="protein sequence ID" value="SDJ40411.1"/>
    <property type="molecule type" value="Genomic_DNA"/>
</dbReference>
<reference evidence="3 4" key="1">
    <citation type="submission" date="2016-10" db="EMBL/GenBank/DDBJ databases">
        <authorList>
            <person name="de Groot N.N."/>
        </authorList>
    </citation>
    <scope>NUCLEOTIDE SEQUENCE [LARGE SCALE GENOMIC DNA]</scope>
    <source>
        <strain evidence="3 4">IBRC-M10015</strain>
    </source>
</reference>
<evidence type="ECO:0000256" key="1">
    <source>
        <dbReference type="SAM" id="MobiDB-lite"/>
    </source>
</evidence>
<evidence type="ECO:0000313" key="4">
    <source>
        <dbReference type="Proteomes" id="UP000198856"/>
    </source>
</evidence>
<dbReference type="STRING" id="890420.SAMN05216226_10346"/>
<dbReference type="AlphaFoldDB" id="A0A1G8TFX3"/>
<dbReference type="PANTHER" id="PTHR34075">
    <property type="entry name" value="BLR3430 PROTEIN"/>
    <property type="match status" value="1"/>
</dbReference>
<sequence length="127" mass="13755">MSYDARDDGYDDFLDAVEDGEPYYLESPSGNGWLPPRNCDPETGETDLVEKPLPETGDVLTQTTTHVSGPTFADDAPYVVAVASFGPVNITGQMRGVDDVEIGQQVTLGIDQTETTGDRVIVFRPVE</sequence>
<protein>
    <recommendedName>
        <fullName evidence="2">ChsH2 C-terminal OB-fold domain-containing protein</fullName>
    </recommendedName>
</protein>
<gene>
    <name evidence="3" type="ORF">SAMN05216226_10346</name>
</gene>